<feature type="binding site" evidence="1">
    <location>
        <position position="163"/>
    </location>
    <ligand>
        <name>S-adenosyl-L-methionine</name>
        <dbReference type="ChEBI" id="CHEBI:59789"/>
    </ligand>
</feature>
<comment type="catalytic activity">
    <reaction evidence="1">
        <text>guanosine(1516) in 16S rRNA + S-adenosyl-L-methionine = N(2)-methylguanosine(1516) in 16S rRNA + S-adenosyl-L-homocysteine + H(+)</text>
        <dbReference type="Rhea" id="RHEA:43220"/>
        <dbReference type="Rhea" id="RHEA-COMP:10412"/>
        <dbReference type="Rhea" id="RHEA-COMP:10413"/>
        <dbReference type="ChEBI" id="CHEBI:15378"/>
        <dbReference type="ChEBI" id="CHEBI:57856"/>
        <dbReference type="ChEBI" id="CHEBI:59789"/>
        <dbReference type="ChEBI" id="CHEBI:74269"/>
        <dbReference type="ChEBI" id="CHEBI:74481"/>
        <dbReference type="EC" id="2.1.1.242"/>
    </reaction>
</comment>
<dbReference type="InterPro" id="IPR007536">
    <property type="entry name" value="16SrRNA_methylTrfase_J"/>
</dbReference>
<comment type="similarity">
    <text evidence="1">Belongs to the methyltransferase superfamily. RsmJ family.</text>
</comment>
<dbReference type="GO" id="GO:0032259">
    <property type="term" value="P:methylation"/>
    <property type="evidence" value="ECO:0007669"/>
    <property type="project" value="UniProtKB-KW"/>
</dbReference>
<protein>
    <recommendedName>
        <fullName evidence="1">Ribosomal RNA small subunit methyltransferase J</fullName>
        <ecNumber evidence="1">2.1.1.242</ecNumber>
    </recommendedName>
    <alternativeName>
        <fullName evidence="1">16S rRNA m2G1516 methyltransferase</fullName>
    </alternativeName>
    <alternativeName>
        <fullName evidence="1">rRNA (guanine-N(2)-)-methyltransferase</fullName>
    </alternativeName>
</protein>
<dbReference type="Gene3D" id="3.40.50.150">
    <property type="entry name" value="Vaccinia Virus protein VP39"/>
    <property type="match status" value="1"/>
</dbReference>
<dbReference type="PANTHER" id="PTHR36112:SF1">
    <property type="entry name" value="RIBOSOMAL RNA SMALL SUBUNIT METHYLTRANSFERASE J"/>
    <property type="match status" value="1"/>
</dbReference>
<comment type="caution">
    <text evidence="2">The sequence shown here is derived from an EMBL/GenBank/DDBJ whole genome shotgun (WGS) entry which is preliminary data.</text>
</comment>
<feature type="binding site" evidence="1">
    <location>
        <begin position="95"/>
        <end position="96"/>
    </location>
    <ligand>
        <name>S-adenosyl-L-methionine</name>
        <dbReference type="ChEBI" id="CHEBI:59789"/>
    </ligand>
</feature>
<dbReference type="CDD" id="cd02440">
    <property type="entry name" value="AdoMet_MTases"/>
    <property type="match status" value="1"/>
</dbReference>
<dbReference type="EMBL" id="JBHSAB010000031">
    <property type="protein sequence ID" value="MFC3909880.1"/>
    <property type="molecule type" value="Genomic_DNA"/>
</dbReference>
<dbReference type="Proteomes" id="UP001595758">
    <property type="component" value="Unassembled WGS sequence"/>
</dbReference>
<reference evidence="3" key="1">
    <citation type="journal article" date="2019" name="Int. J. Syst. Evol. Microbiol.">
        <title>The Global Catalogue of Microorganisms (GCM) 10K type strain sequencing project: providing services to taxonomists for standard genome sequencing and annotation.</title>
        <authorList>
            <consortium name="The Broad Institute Genomics Platform"/>
            <consortium name="The Broad Institute Genome Sequencing Center for Infectious Disease"/>
            <person name="Wu L."/>
            <person name="Ma J."/>
        </authorList>
    </citation>
    <scope>NUCLEOTIDE SEQUENCE [LARGE SCALE GENOMIC DNA]</scope>
    <source>
        <strain evidence="3">CCUG 59858</strain>
    </source>
</reference>
<keyword evidence="1" id="KW-0963">Cytoplasm</keyword>
<dbReference type="InterPro" id="IPR029063">
    <property type="entry name" value="SAM-dependent_MTases_sf"/>
</dbReference>
<name>A0ABV8CHS7_9GAMM</name>
<dbReference type="Pfam" id="PF04445">
    <property type="entry name" value="SAM_MT"/>
    <property type="match status" value="1"/>
</dbReference>
<feature type="binding site" evidence="1">
    <location>
        <begin position="111"/>
        <end position="112"/>
    </location>
    <ligand>
        <name>S-adenosyl-L-methionine</name>
        <dbReference type="ChEBI" id="CHEBI:59789"/>
    </ligand>
</feature>
<comment type="function">
    <text evidence="1">Specifically methylates the guanosine in position 1516 of 16S rRNA.</text>
</comment>
<accession>A0ABV8CHS7</accession>
<sequence length="243" mass="26991">MLALTIGYQNEECREKAQQLALKLDLALDNTCDNRLVVTADKLVLDVKPFTAMYADFSQNTWQKRHDAGKKQGLVKACKPMPGMRIIDVTAGWGRDAAVLASFGANVVLIERNPVMAALLEDALARQDELSRQALQLKLIAQDARNYLNSLSASDYPDLIYFDPMHPTRQKSALVKKDLQVMQTLIGEDRDALEVLELAITRAKKVVVKWPQHLPPLMPPTSSIPGKTVRFDCYSSKGNIVSG</sequence>
<evidence type="ECO:0000313" key="2">
    <source>
        <dbReference type="EMBL" id="MFC3909880.1"/>
    </source>
</evidence>
<dbReference type="PANTHER" id="PTHR36112">
    <property type="entry name" value="RIBOSOMAL RNA SMALL SUBUNIT METHYLTRANSFERASE J"/>
    <property type="match status" value="1"/>
</dbReference>
<comment type="subcellular location">
    <subcellularLocation>
        <location evidence="1">Cytoplasm</location>
    </subcellularLocation>
</comment>
<keyword evidence="1" id="KW-0698">rRNA processing</keyword>
<proteinExistence type="inferred from homology"/>
<dbReference type="RefSeq" id="WP_382344528.1">
    <property type="nucleotide sequence ID" value="NZ_JBHSAB010000031.1"/>
</dbReference>
<evidence type="ECO:0000256" key="1">
    <source>
        <dbReference type="HAMAP-Rule" id="MF_01523"/>
    </source>
</evidence>
<dbReference type="GO" id="GO:0008168">
    <property type="term" value="F:methyltransferase activity"/>
    <property type="evidence" value="ECO:0007669"/>
    <property type="project" value="UniProtKB-KW"/>
</dbReference>
<dbReference type="EC" id="2.1.1.242" evidence="1"/>
<organism evidence="2 3">
    <name type="scientific">Legionella dresdenensis</name>
    <dbReference type="NCBI Taxonomy" id="450200"/>
    <lineage>
        <taxon>Bacteria</taxon>
        <taxon>Pseudomonadati</taxon>
        <taxon>Pseudomonadota</taxon>
        <taxon>Gammaproteobacteria</taxon>
        <taxon>Legionellales</taxon>
        <taxon>Legionellaceae</taxon>
        <taxon>Legionella</taxon>
    </lineage>
</organism>
<dbReference type="SUPFAM" id="SSF53335">
    <property type="entry name" value="S-adenosyl-L-methionine-dependent methyltransferases"/>
    <property type="match status" value="1"/>
</dbReference>
<comment type="caution">
    <text evidence="1">Lacks conserved residue(s) required for the propagation of feature annotation.</text>
</comment>
<evidence type="ECO:0000313" key="3">
    <source>
        <dbReference type="Proteomes" id="UP001595758"/>
    </source>
</evidence>
<keyword evidence="1" id="KW-0949">S-adenosyl-L-methionine</keyword>
<keyword evidence="1 2" id="KW-0489">Methyltransferase</keyword>
<keyword evidence="3" id="KW-1185">Reference proteome</keyword>
<dbReference type="HAMAP" id="MF_01523">
    <property type="entry name" value="16SrRNA_methyltr_J"/>
    <property type="match status" value="1"/>
</dbReference>
<keyword evidence="1 2" id="KW-0808">Transferase</keyword>
<gene>
    <name evidence="1" type="primary">rsmJ</name>
    <name evidence="2" type="ORF">ACFORL_12450</name>
</gene>